<feature type="domain" description="N-acetyltransferase" evidence="1">
    <location>
        <begin position="9"/>
        <end position="204"/>
    </location>
</feature>
<evidence type="ECO:0000259" key="1">
    <source>
        <dbReference type="PROSITE" id="PS51186"/>
    </source>
</evidence>
<dbReference type="CDD" id="cd04301">
    <property type="entry name" value="NAT_SF"/>
    <property type="match status" value="1"/>
</dbReference>
<accession>A0AB39ZAT4</accession>
<dbReference type="InterPro" id="IPR016181">
    <property type="entry name" value="Acyl_CoA_acyltransferase"/>
</dbReference>
<dbReference type="AlphaFoldDB" id="A0AB39ZAT4"/>
<dbReference type="PROSITE" id="PS51186">
    <property type="entry name" value="GNAT"/>
    <property type="match status" value="1"/>
</dbReference>
<dbReference type="RefSeq" id="XP_016931684.2">
    <property type="nucleotide sequence ID" value="XM_017076195.4"/>
</dbReference>
<dbReference type="SUPFAM" id="SSF55729">
    <property type="entry name" value="Acyl-CoA N-acyltransferases (Nat)"/>
    <property type="match status" value="1"/>
</dbReference>
<dbReference type="PANTHER" id="PTHR20905:SF1">
    <property type="entry name" value="AT07410P-RELATED"/>
    <property type="match status" value="1"/>
</dbReference>
<dbReference type="GeneID" id="108011123"/>
<sequence>MEHPEPSDIEVRQVSPEDAGDMMTFLLTHYYPEEPLTVGTSPPEPETADKEFLLSNVPFGTCFMAFLDGRIVGAVVAGPKDIHEPEHLAEEAKKHAGSKWGRILHLLSAVESASDVCRRFNVPSSLHVHALGVDKEQRGRNLGARLMTAVAQRARDLGHPLVCVDCTSVFSARLVQRLGYQLVNTLRYEDHLDASGQQVIRPPPPHESVQTFVLQL</sequence>
<proteinExistence type="predicted"/>
<dbReference type="CTD" id="31512"/>
<gene>
    <name evidence="3" type="primary">AgmNAT</name>
</gene>
<dbReference type="Pfam" id="PF00583">
    <property type="entry name" value="Acetyltransf_1"/>
    <property type="match status" value="1"/>
</dbReference>
<dbReference type="Gene3D" id="3.40.630.30">
    <property type="match status" value="1"/>
</dbReference>
<name>A0AB39ZAT4_DROSZ</name>
<dbReference type="Proteomes" id="UP001652628">
    <property type="component" value="Chromosome X"/>
</dbReference>
<dbReference type="PANTHER" id="PTHR20905">
    <property type="entry name" value="N-ACETYLTRANSFERASE-RELATED"/>
    <property type="match status" value="1"/>
</dbReference>
<dbReference type="InterPro" id="IPR000182">
    <property type="entry name" value="GNAT_dom"/>
</dbReference>
<evidence type="ECO:0000313" key="2">
    <source>
        <dbReference type="Proteomes" id="UP001652628"/>
    </source>
</evidence>
<reference evidence="3" key="1">
    <citation type="submission" date="2025-08" db="UniProtKB">
        <authorList>
            <consortium name="RefSeq"/>
        </authorList>
    </citation>
    <scope>IDENTIFICATION</scope>
</reference>
<protein>
    <submittedName>
        <fullName evidence="3">Arylalkylamine N-acetyltransferase-like 2</fullName>
    </submittedName>
</protein>
<keyword evidence="2" id="KW-1185">Reference proteome</keyword>
<dbReference type="GO" id="GO:0004059">
    <property type="term" value="F:aralkylamine N-acetyltransferase activity"/>
    <property type="evidence" value="ECO:0007669"/>
    <property type="project" value="UniProtKB-EC"/>
</dbReference>
<organism evidence="2 3">
    <name type="scientific">Drosophila suzukii</name>
    <name type="common">Spotted-wing drosophila fruit fly</name>
    <dbReference type="NCBI Taxonomy" id="28584"/>
    <lineage>
        <taxon>Eukaryota</taxon>
        <taxon>Metazoa</taxon>
        <taxon>Ecdysozoa</taxon>
        <taxon>Arthropoda</taxon>
        <taxon>Hexapoda</taxon>
        <taxon>Insecta</taxon>
        <taxon>Pterygota</taxon>
        <taxon>Neoptera</taxon>
        <taxon>Endopterygota</taxon>
        <taxon>Diptera</taxon>
        <taxon>Brachycera</taxon>
        <taxon>Muscomorpha</taxon>
        <taxon>Ephydroidea</taxon>
        <taxon>Drosophilidae</taxon>
        <taxon>Drosophila</taxon>
        <taxon>Sophophora</taxon>
    </lineage>
</organism>
<evidence type="ECO:0000313" key="3">
    <source>
        <dbReference type="RefSeq" id="XP_016931684.2"/>
    </source>
</evidence>